<evidence type="ECO:0000313" key="2">
    <source>
        <dbReference type="EMBL" id="TCO42459.1"/>
    </source>
</evidence>
<sequence length="58" mass="6440">MPTEDHPLEYAEFEGIVPEEQYGAGPEIVWNLGTYRNVAGKPVDEEIRTGHVKVWAGG</sequence>
<accession>A0A4R2IF69</accession>
<reference evidence="2 3" key="1">
    <citation type="journal article" date="2015" name="Stand. Genomic Sci.">
        <title>Genomic Encyclopedia of Bacterial and Archaeal Type Strains, Phase III: the genomes of soil and plant-associated and newly described type strains.</title>
        <authorList>
            <person name="Whitman W.B."/>
            <person name="Woyke T."/>
            <person name="Klenk H.P."/>
            <person name="Zhou Y."/>
            <person name="Lilburn T.G."/>
            <person name="Beck B.J."/>
            <person name="De Vos P."/>
            <person name="Vandamme P."/>
            <person name="Eisen J.A."/>
            <person name="Garrity G."/>
            <person name="Hugenholtz P."/>
            <person name="Kyrpides N.C."/>
        </authorList>
    </citation>
    <scope>NUCLEOTIDE SEQUENCE [LARGE SCALE GENOMIC DNA]</scope>
    <source>
        <strain evidence="2 3">VKM Ac-2541</strain>
    </source>
</reference>
<keyword evidence="3" id="KW-1185">Reference proteome</keyword>
<feature type="domain" description="DNA ligase D 3'-phosphoesterase" evidence="1">
    <location>
        <begin position="2"/>
        <end position="55"/>
    </location>
</feature>
<dbReference type="EMBL" id="SLWR01000013">
    <property type="protein sequence ID" value="TCO42459.1"/>
    <property type="molecule type" value="Genomic_DNA"/>
</dbReference>
<dbReference type="GO" id="GO:0016874">
    <property type="term" value="F:ligase activity"/>
    <property type="evidence" value="ECO:0007669"/>
    <property type="project" value="UniProtKB-KW"/>
</dbReference>
<evidence type="ECO:0000259" key="1">
    <source>
        <dbReference type="Pfam" id="PF13298"/>
    </source>
</evidence>
<name>A0A4R2IF69_9ACTN</name>
<protein>
    <submittedName>
        <fullName evidence="2">DNA polymerase ligase (LigD)-like protein</fullName>
    </submittedName>
</protein>
<organism evidence="2 3">
    <name type="scientific">Kribbella antiqua</name>
    <dbReference type="NCBI Taxonomy" id="2512217"/>
    <lineage>
        <taxon>Bacteria</taxon>
        <taxon>Bacillati</taxon>
        <taxon>Actinomycetota</taxon>
        <taxon>Actinomycetes</taxon>
        <taxon>Propionibacteriales</taxon>
        <taxon>Kribbellaceae</taxon>
        <taxon>Kribbella</taxon>
    </lineage>
</organism>
<keyword evidence="2" id="KW-0436">Ligase</keyword>
<proteinExistence type="predicted"/>
<dbReference type="RefSeq" id="WP_199237316.1">
    <property type="nucleotide sequence ID" value="NZ_SLWR01000013.1"/>
</dbReference>
<comment type="caution">
    <text evidence="2">The sequence shown here is derived from an EMBL/GenBank/DDBJ whole genome shotgun (WGS) entry which is preliminary data.</text>
</comment>
<dbReference type="InterPro" id="IPR014144">
    <property type="entry name" value="LigD_PE_domain"/>
</dbReference>
<gene>
    <name evidence="2" type="ORF">EV646_11381</name>
</gene>
<evidence type="ECO:0000313" key="3">
    <source>
        <dbReference type="Proteomes" id="UP000295573"/>
    </source>
</evidence>
<dbReference type="Pfam" id="PF13298">
    <property type="entry name" value="LigD_N"/>
    <property type="match status" value="1"/>
</dbReference>
<dbReference type="Proteomes" id="UP000295573">
    <property type="component" value="Unassembled WGS sequence"/>
</dbReference>
<dbReference type="AlphaFoldDB" id="A0A4R2IF69"/>